<dbReference type="OrthoDB" id="422555at2759"/>
<evidence type="ECO:0000259" key="1">
    <source>
        <dbReference type="Pfam" id="PF25051"/>
    </source>
</evidence>
<protein>
    <recommendedName>
        <fullName evidence="1">MCM8/REC winged helix domain-containing protein</fullName>
    </recommendedName>
</protein>
<dbReference type="InParanoid" id="A0A482XGY3"/>
<evidence type="ECO:0000313" key="3">
    <source>
        <dbReference type="Proteomes" id="UP000291343"/>
    </source>
</evidence>
<reference evidence="2 3" key="1">
    <citation type="journal article" date="2017" name="Gigascience">
        <title>Genome sequence of the small brown planthopper, Laodelphax striatellus.</title>
        <authorList>
            <person name="Zhu J."/>
            <person name="Jiang F."/>
            <person name="Wang X."/>
            <person name="Yang P."/>
            <person name="Bao Y."/>
            <person name="Zhao W."/>
            <person name="Wang W."/>
            <person name="Lu H."/>
            <person name="Wang Q."/>
            <person name="Cui N."/>
            <person name="Li J."/>
            <person name="Chen X."/>
            <person name="Luo L."/>
            <person name="Yu J."/>
            <person name="Kang L."/>
            <person name="Cui F."/>
        </authorList>
    </citation>
    <scope>NUCLEOTIDE SEQUENCE [LARGE SCALE GENOMIC DNA]</scope>
    <source>
        <strain evidence="2">Lst14</strain>
    </source>
</reference>
<keyword evidence="3" id="KW-1185">Reference proteome</keyword>
<accession>A0A482XGY3</accession>
<name>A0A482XGY3_LAOST</name>
<feature type="domain" description="MCM8/REC winged helix" evidence="1">
    <location>
        <begin position="17"/>
        <end position="95"/>
    </location>
</feature>
<dbReference type="STRING" id="195883.A0A482XGY3"/>
<gene>
    <name evidence="2" type="ORF">LSTR_LSTR001346</name>
</gene>
<comment type="caution">
    <text evidence="2">The sequence shown here is derived from an EMBL/GenBank/DDBJ whole genome shotgun (WGS) entry which is preliminary data.</text>
</comment>
<dbReference type="Proteomes" id="UP000291343">
    <property type="component" value="Unassembled WGS sequence"/>
</dbReference>
<dbReference type="Pfam" id="PF25051">
    <property type="entry name" value="WHD_MCM8"/>
    <property type="match status" value="1"/>
</dbReference>
<dbReference type="AlphaFoldDB" id="A0A482XGY3"/>
<dbReference type="CDD" id="cd22247">
    <property type="entry name" value="MCM8_WHD"/>
    <property type="match status" value="1"/>
</dbReference>
<proteinExistence type="predicted"/>
<organism evidence="2 3">
    <name type="scientific">Laodelphax striatellus</name>
    <name type="common">Small brown planthopper</name>
    <name type="synonym">Delphax striatella</name>
    <dbReference type="NCBI Taxonomy" id="195883"/>
    <lineage>
        <taxon>Eukaryota</taxon>
        <taxon>Metazoa</taxon>
        <taxon>Ecdysozoa</taxon>
        <taxon>Arthropoda</taxon>
        <taxon>Hexapoda</taxon>
        <taxon>Insecta</taxon>
        <taxon>Pterygota</taxon>
        <taxon>Neoptera</taxon>
        <taxon>Paraneoptera</taxon>
        <taxon>Hemiptera</taxon>
        <taxon>Auchenorrhyncha</taxon>
        <taxon>Fulgoroidea</taxon>
        <taxon>Delphacidae</taxon>
        <taxon>Criomorphinae</taxon>
        <taxon>Laodelphax</taxon>
    </lineage>
</organism>
<dbReference type="SMR" id="A0A482XGY3"/>
<sequence length="99" mass="11288">MRWSMVDTFTTDIGGLDFQRSQHGSGMSSKNQAKRFVSVLQRQADHKGSSMFSVDEMKETAARNNIVVKDFFTFLSSLNDHGFLIKKGKNQYQLLSVDY</sequence>
<evidence type="ECO:0000313" key="2">
    <source>
        <dbReference type="EMBL" id="RZF44588.1"/>
    </source>
</evidence>
<dbReference type="EMBL" id="QKKF02010473">
    <property type="protein sequence ID" value="RZF44588.1"/>
    <property type="molecule type" value="Genomic_DNA"/>
</dbReference>
<dbReference type="InterPro" id="IPR056875">
    <property type="entry name" value="MCM8/REC_WHD"/>
</dbReference>